<evidence type="ECO:0000256" key="8">
    <source>
        <dbReference type="ARBA" id="ARBA00022741"/>
    </source>
</evidence>
<dbReference type="RefSeq" id="WP_158632840.1">
    <property type="nucleotide sequence ID" value="NZ_RSCL01000008.1"/>
</dbReference>
<accession>A0A3S1CKK1</accession>
<keyword evidence="8" id="KW-0547">Nucleotide-binding</keyword>
<dbReference type="Pfam" id="PF13426">
    <property type="entry name" value="PAS_9"/>
    <property type="match status" value="1"/>
</dbReference>
<dbReference type="InterPro" id="IPR035965">
    <property type="entry name" value="PAS-like_dom_sf"/>
</dbReference>
<evidence type="ECO:0000256" key="1">
    <source>
        <dbReference type="ARBA" id="ARBA00000085"/>
    </source>
</evidence>
<dbReference type="SUPFAM" id="SSF55874">
    <property type="entry name" value="ATPase domain of HSP90 chaperone/DNA topoisomerase II/histidine kinase"/>
    <property type="match status" value="1"/>
</dbReference>
<dbReference type="InterPro" id="IPR000014">
    <property type="entry name" value="PAS"/>
</dbReference>
<dbReference type="FunFam" id="1.10.287.130:FF:000004">
    <property type="entry name" value="Ethylene receptor 1"/>
    <property type="match status" value="1"/>
</dbReference>
<evidence type="ECO:0000256" key="13">
    <source>
        <dbReference type="ARBA" id="ARBA00023136"/>
    </source>
</evidence>
<dbReference type="Gene3D" id="3.30.565.10">
    <property type="entry name" value="Histidine kinase-like ATPase, C-terminal domain"/>
    <property type="match status" value="1"/>
</dbReference>
<dbReference type="SMART" id="SM00388">
    <property type="entry name" value="HisKA"/>
    <property type="match status" value="1"/>
</dbReference>
<feature type="domain" description="PAS" evidence="19">
    <location>
        <begin position="317"/>
        <end position="389"/>
    </location>
</feature>
<dbReference type="CDD" id="cd17580">
    <property type="entry name" value="REC_2_DhkD-like"/>
    <property type="match status" value="1"/>
</dbReference>
<keyword evidence="12" id="KW-0902">Two-component regulatory system</keyword>
<comment type="catalytic activity">
    <reaction evidence="1">
        <text>ATP + protein L-histidine = ADP + protein N-phospho-L-histidine.</text>
        <dbReference type="EC" id="2.7.13.3"/>
    </reaction>
</comment>
<dbReference type="EMBL" id="RSCL01000008">
    <property type="protein sequence ID" value="RUT05506.1"/>
    <property type="molecule type" value="Genomic_DNA"/>
</dbReference>
<dbReference type="Gene3D" id="1.10.287.130">
    <property type="match status" value="1"/>
</dbReference>
<evidence type="ECO:0000256" key="5">
    <source>
        <dbReference type="ARBA" id="ARBA00022553"/>
    </source>
</evidence>
<evidence type="ECO:0000256" key="2">
    <source>
        <dbReference type="ARBA" id="ARBA00004370"/>
    </source>
</evidence>
<feature type="domain" description="Histidine kinase" evidence="17">
    <location>
        <begin position="474"/>
        <end position="693"/>
    </location>
</feature>
<dbReference type="InterPro" id="IPR011006">
    <property type="entry name" value="CheY-like_superfamily"/>
</dbReference>
<dbReference type="InterPro" id="IPR005467">
    <property type="entry name" value="His_kinase_dom"/>
</dbReference>
<reference evidence="21" key="2">
    <citation type="journal article" date="2019" name="Genome Biol. Evol.">
        <title>Day and night: Metabolic profiles and evolutionary relationships of six axenic non-marine cyanobacteria.</title>
        <authorList>
            <person name="Will S.E."/>
            <person name="Henke P."/>
            <person name="Boedeker C."/>
            <person name="Huang S."/>
            <person name="Brinkmann H."/>
            <person name="Rohde M."/>
            <person name="Jarek M."/>
            <person name="Friedl T."/>
            <person name="Seufert S."/>
            <person name="Schumacher M."/>
            <person name="Overmann J."/>
            <person name="Neumann-Schaal M."/>
            <person name="Petersen J."/>
        </authorList>
    </citation>
    <scope>NUCLEOTIDE SEQUENCE [LARGE SCALE GENOMIC DNA]</scope>
    <source>
        <strain evidence="21">PCC 7102</strain>
    </source>
</reference>
<dbReference type="PANTHER" id="PTHR43547">
    <property type="entry name" value="TWO-COMPONENT HISTIDINE KINASE"/>
    <property type="match status" value="1"/>
</dbReference>
<keyword evidence="6" id="KW-0808">Transferase</keyword>
<dbReference type="GO" id="GO:0005524">
    <property type="term" value="F:ATP binding"/>
    <property type="evidence" value="ECO:0007669"/>
    <property type="project" value="UniProtKB-KW"/>
</dbReference>
<reference evidence="21" key="1">
    <citation type="submission" date="2018-12" db="EMBL/GenBank/DDBJ databases">
        <authorList>
            <person name="Will S."/>
            <person name="Neumann-Schaal M."/>
            <person name="Henke P."/>
        </authorList>
    </citation>
    <scope>NUCLEOTIDE SEQUENCE</scope>
    <source>
        <strain evidence="21">PCC 7102</strain>
    </source>
</reference>
<dbReference type="Gene3D" id="2.10.70.100">
    <property type="match status" value="1"/>
</dbReference>
<evidence type="ECO:0000256" key="16">
    <source>
        <dbReference type="SAM" id="Coils"/>
    </source>
</evidence>
<keyword evidence="16" id="KW-0175">Coiled coil</keyword>
<evidence type="ECO:0000256" key="6">
    <source>
        <dbReference type="ARBA" id="ARBA00022679"/>
    </source>
</evidence>
<dbReference type="Pfam" id="PF00512">
    <property type="entry name" value="HisKA"/>
    <property type="match status" value="1"/>
</dbReference>
<dbReference type="Pfam" id="PF02518">
    <property type="entry name" value="HATPase_c"/>
    <property type="match status" value="1"/>
</dbReference>
<dbReference type="Proteomes" id="UP000271624">
    <property type="component" value="Unassembled WGS sequence"/>
</dbReference>
<keyword evidence="5 15" id="KW-0597">Phosphoprotein</keyword>
<feature type="modified residue" description="4-aspartylphosphate" evidence="15">
    <location>
        <position position="217"/>
    </location>
</feature>
<keyword evidence="11" id="KW-1133">Transmembrane helix</keyword>
<dbReference type="PROSITE" id="PS50109">
    <property type="entry name" value="HIS_KIN"/>
    <property type="match status" value="1"/>
</dbReference>
<dbReference type="AlphaFoldDB" id="A0A3S1CKK1"/>
<evidence type="ECO:0000259" key="19">
    <source>
        <dbReference type="PROSITE" id="PS50112"/>
    </source>
</evidence>
<feature type="coiled-coil region" evidence="16">
    <location>
        <begin position="435"/>
        <end position="470"/>
    </location>
</feature>
<dbReference type="InterPro" id="IPR001789">
    <property type="entry name" value="Sig_transdc_resp-reg_receiver"/>
</dbReference>
<name>A0A3S1CKK1_9CYAN</name>
<sequence length="840" mass="92915">MQNQHDFGIQIPSSLDINDSDLLERFSPEIAPGMVFQLADGTIQACNPAAETILGFTLTQMRGGTSLDHLWQTIKEDGSPFPGETHPTMVALQTGQPVVGVIMGVYQANGSLIWIEINAQPLFEAHSSTPWAAVATFWDVTEQKSVQVEPTLKSLLPQSQPQNRTVLVVEDCPEDREVYCRYLQQDTDCTYRVLEAKTGNAGLEICRTTQLDAVLLDYRLPDYEGLKFITALQAQSKNPPPVIVVTGQGNEALAVQILKGGGKDYLIKGQFSAHELQCAIDFAVENAQLTLKLQRSTEQERLLSQIAQRITQRLQESQEQLQLGVKVAGVALAKFDYASNLVELSKEAADLFGISASELTVTRERIHATFHPDERDELLKIIEQVLDPTGAGWFAREHRVVWENGEVKWLSVRKQVFFNGSGASARPKSAILAAIDVTERKQAELERERLLQQEQRARAEAERANRIKDEFLAVLSHELRSPLNPIVGWVNLLLQRKLDESRTREALVTIERNAKLQVQLIDDLLDISRIMRGKLTLNAVPVSLKFVIFAAMETVRLAAETKKIQLNLEPISSLILVFGDAGRLQQVVWNLLSNAVKFTPSGGQITIRLTQVEETYAQIQVIDTGKGINPEFLPYVFEHFRQEDSATTRKFGGLGLGLSIARQIVEMHGGSIEVASLGENQGATFTVKIPLLQASNPQIQADKITPSQTTSDAAPLSNVCALIVDDEPDTRDFLAFLLQVSGANVTVTASAFEALQAIEQSHFDILLSDIGMPEIDGYTLIQMIRGQTHEPYCQIPAIALTAYAGEGNQQQAISAGFQYHLAKPIDQNKVIELILQLVHK</sequence>
<organism evidence="21 22">
    <name type="scientific">Dulcicalothrix desertica PCC 7102</name>
    <dbReference type="NCBI Taxonomy" id="232991"/>
    <lineage>
        <taxon>Bacteria</taxon>
        <taxon>Bacillati</taxon>
        <taxon>Cyanobacteriota</taxon>
        <taxon>Cyanophyceae</taxon>
        <taxon>Nostocales</taxon>
        <taxon>Calotrichaceae</taxon>
        <taxon>Dulcicalothrix</taxon>
    </lineage>
</organism>
<feature type="domain" description="PAC" evidence="20">
    <location>
        <begin position="394"/>
        <end position="449"/>
    </location>
</feature>
<dbReference type="InterPro" id="IPR004358">
    <property type="entry name" value="Sig_transdc_His_kin-like_C"/>
</dbReference>
<evidence type="ECO:0000256" key="4">
    <source>
        <dbReference type="ARBA" id="ARBA00012438"/>
    </source>
</evidence>
<dbReference type="GO" id="GO:0000155">
    <property type="term" value="F:phosphorelay sensor kinase activity"/>
    <property type="evidence" value="ECO:0007669"/>
    <property type="project" value="InterPro"/>
</dbReference>
<evidence type="ECO:0000259" key="20">
    <source>
        <dbReference type="PROSITE" id="PS50113"/>
    </source>
</evidence>
<dbReference type="PROSITE" id="PS50113">
    <property type="entry name" value="PAC"/>
    <property type="match status" value="1"/>
</dbReference>
<evidence type="ECO:0000256" key="14">
    <source>
        <dbReference type="ARBA" id="ARBA00074306"/>
    </source>
</evidence>
<keyword evidence="7" id="KW-0812">Transmembrane</keyword>
<dbReference type="CDD" id="cd16922">
    <property type="entry name" value="HATPase_EvgS-ArcB-TorS-like"/>
    <property type="match status" value="1"/>
</dbReference>
<dbReference type="SMART" id="SM00091">
    <property type="entry name" value="PAS"/>
    <property type="match status" value="2"/>
</dbReference>
<feature type="domain" description="Response regulatory" evidence="18">
    <location>
        <begin position="165"/>
        <end position="283"/>
    </location>
</feature>
<evidence type="ECO:0000256" key="7">
    <source>
        <dbReference type="ARBA" id="ARBA00022692"/>
    </source>
</evidence>
<keyword evidence="22" id="KW-1185">Reference proteome</keyword>
<evidence type="ECO:0000313" key="21">
    <source>
        <dbReference type="EMBL" id="RUT05506.1"/>
    </source>
</evidence>
<dbReference type="Pfam" id="PF00072">
    <property type="entry name" value="Response_reg"/>
    <property type="match status" value="2"/>
</dbReference>
<evidence type="ECO:0000256" key="12">
    <source>
        <dbReference type="ARBA" id="ARBA00023012"/>
    </source>
</evidence>
<gene>
    <name evidence="21" type="ORF">DSM106972_035130</name>
</gene>
<dbReference type="SUPFAM" id="SSF55785">
    <property type="entry name" value="PYP-like sensor domain (PAS domain)"/>
    <property type="match status" value="2"/>
</dbReference>
<dbReference type="CDD" id="cd00156">
    <property type="entry name" value="REC"/>
    <property type="match status" value="1"/>
</dbReference>
<comment type="subcellular location">
    <subcellularLocation>
        <location evidence="2">Membrane</location>
    </subcellularLocation>
</comment>
<dbReference type="InterPro" id="IPR000700">
    <property type="entry name" value="PAS-assoc_C"/>
</dbReference>
<dbReference type="EC" id="2.7.13.3" evidence="4"/>
<dbReference type="CDD" id="cd00130">
    <property type="entry name" value="PAS"/>
    <property type="match status" value="2"/>
</dbReference>
<keyword evidence="9" id="KW-0418">Kinase</keyword>
<dbReference type="SMART" id="SM00387">
    <property type="entry name" value="HATPase_c"/>
    <property type="match status" value="1"/>
</dbReference>
<dbReference type="PROSITE" id="PS50110">
    <property type="entry name" value="RESPONSE_REGULATORY"/>
    <property type="match status" value="2"/>
</dbReference>
<dbReference type="InterPro" id="IPR036890">
    <property type="entry name" value="HATPase_C_sf"/>
</dbReference>
<evidence type="ECO:0000256" key="3">
    <source>
        <dbReference type="ARBA" id="ARBA00006402"/>
    </source>
</evidence>
<dbReference type="PRINTS" id="PR00344">
    <property type="entry name" value="BCTRLSENSOR"/>
</dbReference>
<dbReference type="Gene3D" id="3.40.50.2300">
    <property type="match status" value="2"/>
</dbReference>
<dbReference type="OrthoDB" id="437650at2"/>
<comment type="caution">
    <text evidence="21">The sequence shown here is derived from an EMBL/GenBank/DDBJ whole genome shotgun (WGS) entry which is preliminary data.</text>
</comment>
<evidence type="ECO:0000256" key="15">
    <source>
        <dbReference type="PROSITE-ProRule" id="PRU00169"/>
    </source>
</evidence>
<dbReference type="SUPFAM" id="SSF52172">
    <property type="entry name" value="CheY-like"/>
    <property type="match status" value="2"/>
</dbReference>
<dbReference type="SMART" id="SM00448">
    <property type="entry name" value="REC"/>
    <property type="match status" value="2"/>
</dbReference>
<keyword evidence="13" id="KW-0472">Membrane</keyword>
<dbReference type="FunFam" id="3.30.565.10:FF:000010">
    <property type="entry name" value="Sensor histidine kinase RcsC"/>
    <property type="match status" value="1"/>
</dbReference>
<dbReference type="PROSITE" id="PS50112">
    <property type="entry name" value="PAS"/>
    <property type="match status" value="1"/>
</dbReference>
<dbReference type="PANTHER" id="PTHR43547:SF2">
    <property type="entry name" value="HYBRID SIGNAL TRANSDUCTION HISTIDINE KINASE C"/>
    <property type="match status" value="1"/>
</dbReference>
<dbReference type="GO" id="GO:0016020">
    <property type="term" value="C:membrane"/>
    <property type="evidence" value="ECO:0007669"/>
    <property type="project" value="UniProtKB-SubCell"/>
</dbReference>
<comment type="similarity">
    <text evidence="3">In the N-terminal section; belongs to the phytochrome family.</text>
</comment>
<evidence type="ECO:0000259" key="17">
    <source>
        <dbReference type="PROSITE" id="PS50109"/>
    </source>
</evidence>
<feature type="domain" description="Response regulatory" evidence="18">
    <location>
        <begin position="720"/>
        <end position="838"/>
    </location>
</feature>
<dbReference type="NCBIfam" id="TIGR00229">
    <property type="entry name" value="sensory_box"/>
    <property type="match status" value="2"/>
</dbReference>
<feature type="modified residue" description="4-aspartylphosphate" evidence="15">
    <location>
        <position position="769"/>
    </location>
</feature>
<dbReference type="SUPFAM" id="SSF47384">
    <property type="entry name" value="Homodimeric domain of signal transducing histidine kinase"/>
    <property type="match status" value="1"/>
</dbReference>
<evidence type="ECO:0000256" key="11">
    <source>
        <dbReference type="ARBA" id="ARBA00022989"/>
    </source>
</evidence>
<dbReference type="InterPro" id="IPR003661">
    <property type="entry name" value="HisK_dim/P_dom"/>
</dbReference>
<dbReference type="CDD" id="cd00082">
    <property type="entry name" value="HisKA"/>
    <property type="match status" value="1"/>
</dbReference>
<dbReference type="Gene3D" id="3.30.450.20">
    <property type="entry name" value="PAS domain"/>
    <property type="match status" value="2"/>
</dbReference>
<evidence type="ECO:0000259" key="18">
    <source>
        <dbReference type="PROSITE" id="PS50110"/>
    </source>
</evidence>
<evidence type="ECO:0000256" key="10">
    <source>
        <dbReference type="ARBA" id="ARBA00022840"/>
    </source>
</evidence>
<evidence type="ECO:0000256" key="9">
    <source>
        <dbReference type="ARBA" id="ARBA00022777"/>
    </source>
</evidence>
<evidence type="ECO:0000313" key="22">
    <source>
        <dbReference type="Proteomes" id="UP000271624"/>
    </source>
</evidence>
<proteinExistence type="inferred from homology"/>
<dbReference type="Pfam" id="PF08447">
    <property type="entry name" value="PAS_3"/>
    <property type="match status" value="1"/>
</dbReference>
<dbReference type="InterPro" id="IPR013655">
    <property type="entry name" value="PAS_fold_3"/>
</dbReference>
<dbReference type="InterPro" id="IPR003594">
    <property type="entry name" value="HATPase_dom"/>
</dbReference>
<keyword evidence="10" id="KW-0067">ATP-binding</keyword>
<protein>
    <recommendedName>
        <fullName evidence="14">Circadian input-output histidine kinase CikA</fullName>
        <ecNumber evidence="4">2.7.13.3</ecNumber>
    </recommendedName>
</protein>
<dbReference type="InterPro" id="IPR036097">
    <property type="entry name" value="HisK_dim/P_sf"/>
</dbReference>